<name>A0A9P0EXH0_BEMTA</name>
<evidence type="ECO:0000313" key="2">
    <source>
        <dbReference type="EMBL" id="CAH0383052.1"/>
    </source>
</evidence>
<evidence type="ECO:0000256" key="1">
    <source>
        <dbReference type="SAM" id="MobiDB-lite"/>
    </source>
</evidence>
<feature type="region of interest" description="Disordered" evidence="1">
    <location>
        <begin position="1"/>
        <end position="25"/>
    </location>
</feature>
<protein>
    <submittedName>
        <fullName evidence="2">Uncharacterized protein</fullName>
    </submittedName>
</protein>
<evidence type="ECO:0000313" key="3">
    <source>
        <dbReference type="Proteomes" id="UP001152759"/>
    </source>
</evidence>
<proteinExistence type="predicted"/>
<dbReference type="Proteomes" id="UP001152759">
    <property type="component" value="Chromosome 10"/>
</dbReference>
<accession>A0A9P0EXH0</accession>
<dbReference type="EMBL" id="OU963871">
    <property type="protein sequence ID" value="CAH0383052.1"/>
    <property type="molecule type" value="Genomic_DNA"/>
</dbReference>
<gene>
    <name evidence="2" type="ORF">BEMITA_LOCUS2532</name>
</gene>
<keyword evidence="3" id="KW-1185">Reference proteome</keyword>
<dbReference type="AlphaFoldDB" id="A0A9P0EXH0"/>
<organism evidence="2 3">
    <name type="scientific">Bemisia tabaci</name>
    <name type="common">Sweetpotato whitefly</name>
    <name type="synonym">Aleurodes tabaci</name>
    <dbReference type="NCBI Taxonomy" id="7038"/>
    <lineage>
        <taxon>Eukaryota</taxon>
        <taxon>Metazoa</taxon>
        <taxon>Ecdysozoa</taxon>
        <taxon>Arthropoda</taxon>
        <taxon>Hexapoda</taxon>
        <taxon>Insecta</taxon>
        <taxon>Pterygota</taxon>
        <taxon>Neoptera</taxon>
        <taxon>Paraneoptera</taxon>
        <taxon>Hemiptera</taxon>
        <taxon>Sternorrhyncha</taxon>
        <taxon>Aleyrodoidea</taxon>
        <taxon>Aleyrodidae</taxon>
        <taxon>Aleyrodinae</taxon>
        <taxon>Bemisia</taxon>
    </lineage>
</organism>
<sequence length="73" mass="7915">MGLALVLGPPGPVHASPLKPAPSSQAADEFKRNMLHFNDTPPGIFLKSPKIISGRPKIFPSRIRRFSDTSSFS</sequence>
<reference evidence="2" key="1">
    <citation type="submission" date="2021-12" db="EMBL/GenBank/DDBJ databases">
        <authorList>
            <person name="King R."/>
        </authorList>
    </citation>
    <scope>NUCLEOTIDE SEQUENCE</scope>
</reference>